<name>A0A4C1VGP7_EUMVA</name>
<organism evidence="1 2">
    <name type="scientific">Eumeta variegata</name>
    <name type="common">Bagworm moth</name>
    <name type="synonym">Eumeta japonica</name>
    <dbReference type="NCBI Taxonomy" id="151549"/>
    <lineage>
        <taxon>Eukaryota</taxon>
        <taxon>Metazoa</taxon>
        <taxon>Ecdysozoa</taxon>
        <taxon>Arthropoda</taxon>
        <taxon>Hexapoda</taxon>
        <taxon>Insecta</taxon>
        <taxon>Pterygota</taxon>
        <taxon>Neoptera</taxon>
        <taxon>Endopterygota</taxon>
        <taxon>Lepidoptera</taxon>
        <taxon>Glossata</taxon>
        <taxon>Ditrysia</taxon>
        <taxon>Tineoidea</taxon>
        <taxon>Psychidae</taxon>
        <taxon>Oiketicinae</taxon>
        <taxon>Eumeta</taxon>
    </lineage>
</organism>
<protein>
    <submittedName>
        <fullName evidence="1">Uncharacterized protein</fullName>
    </submittedName>
</protein>
<accession>A0A4C1VGP7</accession>
<evidence type="ECO:0000313" key="2">
    <source>
        <dbReference type="Proteomes" id="UP000299102"/>
    </source>
</evidence>
<comment type="caution">
    <text evidence="1">The sequence shown here is derived from an EMBL/GenBank/DDBJ whole genome shotgun (WGS) entry which is preliminary data.</text>
</comment>
<proteinExistence type="predicted"/>
<reference evidence="1 2" key="1">
    <citation type="journal article" date="2019" name="Commun. Biol.">
        <title>The bagworm genome reveals a unique fibroin gene that provides high tensile strength.</title>
        <authorList>
            <person name="Kono N."/>
            <person name="Nakamura H."/>
            <person name="Ohtoshi R."/>
            <person name="Tomita M."/>
            <person name="Numata K."/>
            <person name="Arakawa K."/>
        </authorList>
    </citation>
    <scope>NUCLEOTIDE SEQUENCE [LARGE SCALE GENOMIC DNA]</scope>
</reference>
<dbReference type="AlphaFoldDB" id="A0A4C1VGP7"/>
<dbReference type="Proteomes" id="UP000299102">
    <property type="component" value="Unassembled WGS sequence"/>
</dbReference>
<keyword evidence="2" id="KW-1185">Reference proteome</keyword>
<sequence>MQEHLIAKTEKCSARNISVFPAFIRQRTVGSRQEPPSLQPSSLFTVPRPLTCAPNELLHYSRSRSSYPPSPYSPLALVYAPETSASAYSFDF</sequence>
<gene>
    <name evidence="1" type="ORF">EVAR_23197_1</name>
</gene>
<dbReference type="EMBL" id="BGZK01000325">
    <property type="protein sequence ID" value="GBP36895.1"/>
    <property type="molecule type" value="Genomic_DNA"/>
</dbReference>
<evidence type="ECO:0000313" key="1">
    <source>
        <dbReference type="EMBL" id="GBP36895.1"/>
    </source>
</evidence>